<keyword evidence="3 6" id="KW-1133">Transmembrane helix</keyword>
<proteinExistence type="predicted"/>
<dbReference type="InterPro" id="IPR038665">
    <property type="entry name" value="Voltage-dep_anion_channel_sf"/>
</dbReference>
<feature type="transmembrane region" description="Helical" evidence="6">
    <location>
        <begin position="359"/>
        <end position="383"/>
    </location>
</feature>
<evidence type="ECO:0000256" key="5">
    <source>
        <dbReference type="SAM" id="MobiDB-lite"/>
    </source>
</evidence>
<keyword evidence="2 6" id="KW-0812">Transmembrane</keyword>
<protein>
    <recommendedName>
        <fullName evidence="7">DUF7730 domain-containing protein</fullName>
    </recommendedName>
</protein>
<evidence type="ECO:0000256" key="2">
    <source>
        <dbReference type="ARBA" id="ARBA00022692"/>
    </source>
</evidence>
<feature type="region of interest" description="Disordered" evidence="5">
    <location>
        <begin position="1"/>
        <end position="29"/>
    </location>
</feature>
<feature type="transmembrane region" description="Helical" evidence="6">
    <location>
        <begin position="147"/>
        <end position="167"/>
    </location>
</feature>
<evidence type="ECO:0000256" key="4">
    <source>
        <dbReference type="ARBA" id="ARBA00023136"/>
    </source>
</evidence>
<dbReference type="GO" id="GO:0016020">
    <property type="term" value="C:membrane"/>
    <property type="evidence" value="ECO:0007669"/>
    <property type="project" value="UniProtKB-SubCell"/>
</dbReference>
<evidence type="ECO:0000259" key="7">
    <source>
        <dbReference type="Pfam" id="PF24864"/>
    </source>
</evidence>
<evidence type="ECO:0000256" key="1">
    <source>
        <dbReference type="ARBA" id="ARBA00004141"/>
    </source>
</evidence>
<dbReference type="InterPro" id="IPR056632">
    <property type="entry name" value="DUF7730"/>
</dbReference>
<dbReference type="InterPro" id="IPR004695">
    <property type="entry name" value="SLAC1/Mae1/Ssu1/TehA"/>
</dbReference>
<dbReference type="PANTHER" id="PTHR31162:SF0">
    <property type="entry name" value="MALIC ACID TRANSPORT PROTEIN"/>
    <property type="match status" value="1"/>
</dbReference>
<evidence type="ECO:0000256" key="3">
    <source>
        <dbReference type="ARBA" id="ARBA00022989"/>
    </source>
</evidence>
<name>A0A6A6SQB9_9PLEO</name>
<dbReference type="InterPro" id="IPR030185">
    <property type="entry name" value="Mae1"/>
</dbReference>
<dbReference type="Gene3D" id="1.50.10.150">
    <property type="entry name" value="Voltage-dependent anion channel"/>
    <property type="match status" value="1"/>
</dbReference>
<organism evidence="8 9">
    <name type="scientific">Lophiostoma macrostomum CBS 122681</name>
    <dbReference type="NCBI Taxonomy" id="1314788"/>
    <lineage>
        <taxon>Eukaryota</taxon>
        <taxon>Fungi</taxon>
        <taxon>Dikarya</taxon>
        <taxon>Ascomycota</taxon>
        <taxon>Pezizomycotina</taxon>
        <taxon>Dothideomycetes</taxon>
        <taxon>Pleosporomycetidae</taxon>
        <taxon>Pleosporales</taxon>
        <taxon>Lophiostomataceae</taxon>
        <taxon>Lophiostoma</taxon>
    </lineage>
</organism>
<feature type="transmembrane region" description="Helical" evidence="6">
    <location>
        <begin position="72"/>
        <end position="92"/>
    </location>
</feature>
<dbReference type="AlphaFoldDB" id="A0A6A6SQB9"/>
<evidence type="ECO:0000313" key="9">
    <source>
        <dbReference type="Proteomes" id="UP000799324"/>
    </source>
</evidence>
<dbReference type="OrthoDB" id="2901184at2759"/>
<feature type="transmembrane region" description="Helical" evidence="6">
    <location>
        <begin position="252"/>
        <end position="272"/>
    </location>
</feature>
<gene>
    <name evidence="8" type="ORF">K491DRAFT_684597</name>
</gene>
<dbReference type="CDD" id="cd09317">
    <property type="entry name" value="TDT_Mae1_like"/>
    <property type="match status" value="1"/>
</dbReference>
<keyword evidence="9" id="KW-1185">Reference proteome</keyword>
<accession>A0A6A6SQB9</accession>
<feature type="domain" description="DUF7730" evidence="7">
    <location>
        <begin position="452"/>
        <end position="569"/>
    </location>
</feature>
<feature type="transmembrane region" description="Helical" evidence="6">
    <location>
        <begin position="328"/>
        <end position="347"/>
    </location>
</feature>
<dbReference type="Pfam" id="PF24864">
    <property type="entry name" value="DUF7730"/>
    <property type="match status" value="1"/>
</dbReference>
<evidence type="ECO:0000313" key="8">
    <source>
        <dbReference type="EMBL" id="KAF2648568.1"/>
    </source>
</evidence>
<dbReference type="EMBL" id="MU004532">
    <property type="protein sequence ID" value="KAF2648568.1"/>
    <property type="molecule type" value="Genomic_DNA"/>
</dbReference>
<feature type="transmembrane region" description="Helical" evidence="6">
    <location>
        <begin position="179"/>
        <end position="199"/>
    </location>
</feature>
<feature type="transmembrane region" description="Helical" evidence="6">
    <location>
        <begin position="211"/>
        <end position="231"/>
    </location>
</feature>
<reference evidence="8" key="1">
    <citation type="journal article" date="2020" name="Stud. Mycol.">
        <title>101 Dothideomycetes genomes: a test case for predicting lifestyles and emergence of pathogens.</title>
        <authorList>
            <person name="Haridas S."/>
            <person name="Albert R."/>
            <person name="Binder M."/>
            <person name="Bloem J."/>
            <person name="Labutti K."/>
            <person name="Salamov A."/>
            <person name="Andreopoulos B."/>
            <person name="Baker S."/>
            <person name="Barry K."/>
            <person name="Bills G."/>
            <person name="Bluhm B."/>
            <person name="Cannon C."/>
            <person name="Castanera R."/>
            <person name="Culley D."/>
            <person name="Daum C."/>
            <person name="Ezra D."/>
            <person name="Gonzalez J."/>
            <person name="Henrissat B."/>
            <person name="Kuo A."/>
            <person name="Liang C."/>
            <person name="Lipzen A."/>
            <person name="Lutzoni F."/>
            <person name="Magnuson J."/>
            <person name="Mondo S."/>
            <person name="Nolan M."/>
            <person name="Ohm R."/>
            <person name="Pangilinan J."/>
            <person name="Park H.-J."/>
            <person name="Ramirez L."/>
            <person name="Alfaro M."/>
            <person name="Sun H."/>
            <person name="Tritt A."/>
            <person name="Yoshinaga Y."/>
            <person name="Zwiers L.-H."/>
            <person name="Turgeon B."/>
            <person name="Goodwin S."/>
            <person name="Spatafora J."/>
            <person name="Crous P."/>
            <person name="Grigoriev I."/>
        </authorList>
    </citation>
    <scope>NUCLEOTIDE SEQUENCE</scope>
    <source>
        <strain evidence="8">CBS 122681</strain>
    </source>
</reference>
<dbReference type="Pfam" id="PF03595">
    <property type="entry name" value="SLAC1"/>
    <property type="match status" value="1"/>
</dbReference>
<feature type="transmembrane region" description="Helical" evidence="6">
    <location>
        <begin position="41"/>
        <end position="60"/>
    </location>
</feature>
<dbReference type="GO" id="GO:0015140">
    <property type="term" value="F:malate transmembrane transporter activity"/>
    <property type="evidence" value="ECO:0007669"/>
    <property type="project" value="InterPro"/>
</dbReference>
<feature type="transmembrane region" description="Helical" evidence="6">
    <location>
        <begin position="113"/>
        <end position="135"/>
    </location>
</feature>
<comment type="subcellular location">
    <subcellularLocation>
        <location evidence="1">Membrane</location>
        <topology evidence="1">Multi-pass membrane protein</topology>
    </subcellularLocation>
</comment>
<evidence type="ECO:0000256" key="6">
    <source>
        <dbReference type="SAM" id="Phobius"/>
    </source>
</evidence>
<keyword evidence="4 6" id="KW-0472">Membrane</keyword>
<dbReference type="Proteomes" id="UP000799324">
    <property type="component" value="Unassembled WGS sequence"/>
</dbReference>
<dbReference type="PANTHER" id="PTHR31162">
    <property type="entry name" value="MALIC ACID TRANSPORT PROTEIN-RELATED"/>
    <property type="match status" value="1"/>
</dbReference>
<sequence length="573" mass="63293">MRFRDHSQVESQHGVSEDEGEGNEEKRPPATASLRDRIAHFTWPWFAITMSTGSLAVVLAQTPNRFPGLQTIGTIVFILDLFLFLLFTCLMTTRFILVPQKFFYSLHHPIESLFFGAYWVSLALILNCTSIYGGPSTGPWLTKALEILFWTYSAIAFMVSIAQYHMLFQEERLNISDAMPNWVFPVYPLLVVGQLAGTIAPNQPPQAAWNIWVGGVVLQGTGWTVAIMIYAMFTQRLMSSQLPSPPSRPGMYVSVGPAGYTAAALFTLGSIAPDVFPPNQITSTGLDGLFIKNLGTVSGLFLCLFSFWFFCISTVAVLVGLKEMSFTLNWWAFVFPNAGMTLAVIQAGKALGSEGVNGVCSAATIVLVILWFLCAIANIRALWLGQLLWPGKDEDSTRYRHDVTRLPHLVARHDLSNLSFNCATFQLSPTLLTTARLAHMVMATIDKDAILESPLLRLPGEIRDKIYAYALGGHVVKVYKRSDNEIQSSDDETRCEFAFVSYASADGSSRGGTRFQQASALNLVCRQTANEAKGQLLSSNIFVLDSYTAALRMNQALTQEQLDKITNIVMAPK</sequence>
<feature type="transmembrane region" description="Helical" evidence="6">
    <location>
        <begin position="299"/>
        <end position="321"/>
    </location>
</feature>